<protein>
    <submittedName>
        <fullName evidence="2">YfhO family protein</fullName>
    </submittedName>
</protein>
<feature type="transmembrane region" description="Helical" evidence="1">
    <location>
        <begin position="149"/>
        <end position="166"/>
    </location>
</feature>
<feature type="transmembrane region" description="Helical" evidence="1">
    <location>
        <begin position="91"/>
        <end position="115"/>
    </location>
</feature>
<dbReference type="Proteomes" id="UP000652681">
    <property type="component" value="Unassembled WGS sequence"/>
</dbReference>
<feature type="transmembrane region" description="Helical" evidence="1">
    <location>
        <begin position="193"/>
        <end position="212"/>
    </location>
</feature>
<dbReference type="RefSeq" id="WP_163492913.1">
    <property type="nucleotide sequence ID" value="NZ_JACVEL010000015.1"/>
</dbReference>
<evidence type="ECO:0000313" key="2">
    <source>
        <dbReference type="EMBL" id="MBC9813779.1"/>
    </source>
</evidence>
<keyword evidence="1" id="KW-0812">Transmembrane</keyword>
<proteinExistence type="predicted"/>
<gene>
    <name evidence="2" type="ORF">H9Y05_14990</name>
</gene>
<feature type="transmembrane region" description="Helical" evidence="1">
    <location>
        <begin position="452"/>
        <end position="475"/>
    </location>
</feature>
<keyword evidence="1" id="KW-0472">Membrane</keyword>
<organism evidence="2 3">
    <name type="scientific">Taishania pollutisoli</name>
    <dbReference type="NCBI Taxonomy" id="2766479"/>
    <lineage>
        <taxon>Bacteria</taxon>
        <taxon>Pseudomonadati</taxon>
        <taxon>Bacteroidota</taxon>
        <taxon>Flavobacteriia</taxon>
        <taxon>Flavobacteriales</taxon>
        <taxon>Crocinitomicaceae</taxon>
        <taxon>Taishania</taxon>
    </lineage>
</organism>
<name>A0A8J6TU16_9FLAO</name>
<feature type="transmembrane region" description="Helical" evidence="1">
    <location>
        <begin position="487"/>
        <end position="507"/>
    </location>
</feature>
<feature type="transmembrane region" description="Helical" evidence="1">
    <location>
        <begin position="410"/>
        <end position="431"/>
    </location>
</feature>
<feature type="transmembrane region" description="Helical" evidence="1">
    <location>
        <begin position="1010"/>
        <end position="1028"/>
    </location>
</feature>
<feature type="transmembrane region" description="Helical" evidence="1">
    <location>
        <begin position="122"/>
        <end position="143"/>
    </location>
</feature>
<feature type="transmembrane region" description="Helical" evidence="1">
    <location>
        <begin position="587"/>
        <end position="620"/>
    </location>
</feature>
<dbReference type="PANTHER" id="PTHR38454">
    <property type="entry name" value="INTEGRAL MEMBRANE PROTEIN-RELATED"/>
    <property type="match status" value="1"/>
</dbReference>
<sequence length="1038" mass="116826">MKTFFQKNWIHFAAVAVMFIIVAIYFQPVFDGYALKQHDLEQWRGMAQEIIFVGEKLGEYPLWTNSMFAGMPAVQIMMSYGGNLFHEAMKIYYEVVSLPIGLVFLHMISFYFMALMLRIRPLIALMGAIAYSFASYEIIIIQAGHSAKSMASAYLPLLLGMFIYAYRYKNWLAIVCSGIVMTVELSSNHVQVTYYMIFVLMFVGVYFFIDAIKKKEMTSFMKVTIGLILAYGMAGVINSPNILLTNEYAKNTIRGTNDITIAPDGTEATNQSKGLDRDYITNWSYGIGETFTFLSPDVKGGGSFVLGDSQFQSILDDSDLSSESKNNLRNFPAYWGEQPFTSGPVYIGVVVVMLAFLGLIFLKTELKWALFAATLLAIGLSWGKNYVSASVLLPIILFLCIPFLKGRAAFFFAVGNMLLLLILFAFGDMFVSKSLTNFFIDYVPGYNKFRTVTIVLIIVELCVPVLGVLFLNLLVNKKEELKEKKNQLILAVVGFFIFLFVVKIVGLGDGYTSQSDRNQLAGIEQNITKQISSMDPNALMSQYNLDVNNPKQLEAFVGQQMEQYEKGFEDLKVVRQDIFDASLNRSLMFTFFAGVLILLFVFVSLPSVVVMGGALLLVMMDMIPVANQYLGKQEVGINYKYWEDKGVNKYPFAAREADEQIMQMEIQANPALEKVIRTAEQFAKEKASDLGIEGAGRKNMINSYRFSELGLATNYRVFDMSGGFNSSYTSYLHKSFGGYHGAKLRNFANLIDFHVAQGNNKVFDMLNVKYFIHNNEQGSYVQPNVKAKGNAWLVKRVETYDTPNDEIRALGTRFKLVNEGVGELYVNGKKTKESFVYGAENIRYVISGSDSVEVPLSNGMSEGMSAIFVMDKNGKPDLVMPQVFDNDTARLSFLKMVKVTAENEFKIDEEVVTLKEWAKKLSQETYTAEGTVAMTKYNPDEITYDVNVKGKQLIVFSEVFYPEGWTATVDGKTTEILKVNYLLRAIEVPDGKHKVVLSFDLPKYHTLNKASFIACIALIVAFIGVLYFELKKRKKVQE</sequence>
<dbReference type="Pfam" id="PF09586">
    <property type="entry name" value="YfhO"/>
    <property type="match status" value="1"/>
</dbReference>
<evidence type="ECO:0000313" key="3">
    <source>
        <dbReference type="Proteomes" id="UP000652681"/>
    </source>
</evidence>
<reference evidence="2" key="1">
    <citation type="submission" date="2020-09" db="EMBL/GenBank/DDBJ databases">
        <title>Taishania pollutisoli gen. nov., sp. nov., Isolated from Tetrabromobisphenol A-Contaminated Soil.</title>
        <authorList>
            <person name="Chen Q."/>
        </authorList>
    </citation>
    <scope>NUCLEOTIDE SEQUENCE</scope>
    <source>
        <strain evidence="2">CZZ-1</strain>
    </source>
</reference>
<dbReference type="PANTHER" id="PTHR38454:SF1">
    <property type="entry name" value="INTEGRAL MEMBRANE PROTEIN"/>
    <property type="match status" value="1"/>
</dbReference>
<keyword evidence="3" id="KW-1185">Reference proteome</keyword>
<feature type="transmembrane region" description="Helical" evidence="1">
    <location>
        <begin position="219"/>
        <end position="237"/>
    </location>
</feature>
<dbReference type="InterPro" id="IPR018580">
    <property type="entry name" value="Uncharacterised_YfhO"/>
</dbReference>
<dbReference type="EMBL" id="JACVEL010000015">
    <property type="protein sequence ID" value="MBC9813779.1"/>
    <property type="molecule type" value="Genomic_DNA"/>
</dbReference>
<feature type="transmembrane region" description="Helical" evidence="1">
    <location>
        <begin position="385"/>
        <end position="404"/>
    </location>
</feature>
<keyword evidence="1" id="KW-1133">Transmembrane helix</keyword>
<dbReference type="AlphaFoldDB" id="A0A8J6TU16"/>
<comment type="caution">
    <text evidence="2">The sequence shown here is derived from an EMBL/GenBank/DDBJ whole genome shotgun (WGS) entry which is preliminary data.</text>
</comment>
<accession>A0A8J6TU16</accession>
<feature type="transmembrane region" description="Helical" evidence="1">
    <location>
        <begin position="345"/>
        <end position="364"/>
    </location>
</feature>
<evidence type="ECO:0000256" key="1">
    <source>
        <dbReference type="SAM" id="Phobius"/>
    </source>
</evidence>
<feature type="transmembrane region" description="Helical" evidence="1">
    <location>
        <begin position="12"/>
        <end position="30"/>
    </location>
</feature>